<sequence>MRGWALAAVAVFLVALSPAALSSAAANSNGDNSYSSVSNSDYSSTGSFNSTGSPLSTEALTQPIPLQQPLHTSSGIEGGAEGAMAVAPHMGVAYGEGGQEMVPPVGSEVLQQQTEAAPAAPAADGDEPVIMRLFRTVTDLFMSVRPRLD</sequence>
<feature type="compositionally biased region" description="Polar residues" evidence="1">
    <location>
        <begin position="48"/>
        <end position="60"/>
    </location>
</feature>
<reference evidence="3" key="2">
    <citation type="submission" date="2013-10" db="EMBL/GenBank/DDBJ databases">
        <authorList>
            <person name="Aslett M."/>
        </authorList>
    </citation>
    <scope>NUCLEOTIDE SEQUENCE [LARGE SCALE GENOMIC DNA]</scope>
    <source>
        <strain evidence="3">Houghton</strain>
    </source>
</reference>
<dbReference type="Proteomes" id="UP000030744">
    <property type="component" value="Unassembled WGS sequence"/>
</dbReference>
<feature type="region of interest" description="Disordered" evidence="1">
    <location>
        <begin position="25"/>
        <end position="82"/>
    </location>
</feature>
<accession>U6KH29</accession>
<evidence type="ECO:0000313" key="4">
    <source>
        <dbReference type="Proteomes" id="UP000030744"/>
    </source>
</evidence>
<evidence type="ECO:0000313" key="3">
    <source>
        <dbReference type="EMBL" id="CDJ36091.1"/>
    </source>
</evidence>
<protein>
    <submittedName>
        <fullName evidence="3">Uncharacterized protein</fullName>
    </submittedName>
</protein>
<gene>
    <name evidence="3" type="ORF">EMH_0007410</name>
</gene>
<keyword evidence="4" id="KW-1185">Reference proteome</keyword>
<dbReference type="EMBL" id="HG735539">
    <property type="protein sequence ID" value="CDJ36091.1"/>
    <property type="molecule type" value="Genomic_DNA"/>
</dbReference>
<dbReference type="AlphaFoldDB" id="U6KH29"/>
<keyword evidence="2" id="KW-0732">Signal</keyword>
<evidence type="ECO:0000256" key="2">
    <source>
        <dbReference type="SAM" id="SignalP"/>
    </source>
</evidence>
<reference evidence="3" key="1">
    <citation type="submission" date="2013-10" db="EMBL/GenBank/DDBJ databases">
        <title>Genomic analysis of the causative agents of coccidiosis in chickens.</title>
        <authorList>
            <person name="Reid A.J."/>
            <person name="Blake D."/>
            <person name="Billington K."/>
            <person name="Browne H."/>
            <person name="Dunn M."/>
            <person name="Hung S."/>
            <person name="Kawahara F."/>
            <person name="Miranda-Saavedra D."/>
            <person name="Mourier T."/>
            <person name="Nagra H."/>
            <person name="Otto T.D."/>
            <person name="Rawlings N."/>
            <person name="Sanchez A."/>
            <person name="Sanders M."/>
            <person name="Subramaniam C."/>
            <person name="Tay Y."/>
            <person name="Dear P."/>
            <person name="Doerig C."/>
            <person name="Gruber A."/>
            <person name="Parkinson J."/>
            <person name="Shirley M."/>
            <person name="Wan K.L."/>
            <person name="Berriman M."/>
            <person name="Tomley F."/>
            <person name="Pain A."/>
        </authorList>
    </citation>
    <scope>NUCLEOTIDE SEQUENCE [LARGE SCALE GENOMIC DNA]</scope>
    <source>
        <strain evidence="3">Houghton</strain>
    </source>
</reference>
<evidence type="ECO:0000256" key="1">
    <source>
        <dbReference type="SAM" id="MobiDB-lite"/>
    </source>
</evidence>
<dbReference type="VEuPathDB" id="ToxoDB:EMH_0007410"/>
<name>U6KH29_9EIME</name>
<feature type="signal peptide" evidence="2">
    <location>
        <begin position="1"/>
        <end position="24"/>
    </location>
</feature>
<feature type="chain" id="PRO_5004671537" evidence="2">
    <location>
        <begin position="25"/>
        <end position="149"/>
    </location>
</feature>
<proteinExistence type="predicted"/>
<feature type="compositionally biased region" description="Low complexity" evidence="1">
    <location>
        <begin position="25"/>
        <end position="47"/>
    </location>
</feature>
<organism evidence="3 4">
    <name type="scientific">Eimeria mitis</name>
    <dbReference type="NCBI Taxonomy" id="44415"/>
    <lineage>
        <taxon>Eukaryota</taxon>
        <taxon>Sar</taxon>
        <taxon>Alveolata</taxon>
        <taxon>Apicomplexa</taxon>
        <taxon>Conoidasida</taxon>
        <taxon>Coccidia</taxon>
        <taxon>Eucoccidiorida</taxon>
        <taxon>Eimeriorina</taxon>
        <taxon>Eimeriidae</taxon>
        <taxon>Eimeria</taxon>
    </lineage>
</organism>
<dbReference type="RefSeq" id="XP_037878380.1">
    <property type="nucleotide sequence ID" value="XM_038022526.1"/>
</dbReference>
<dbReference type="GeneID" id="60403759"/>